<reference evidence="2 3" key="1">
    <citation type="journal article" date="2019" name="Int. J. Syst. Evol. Microbiol.">
        <title>The Global Catalogue of Microorganisms (GCM) 10K type strain sequencing project: providing services to taxonomists for standard genome sequencing and annotation.</title>
        <authorList>
            <consortium name="The Broad Institute Genomics Platform"/>
            <consortium name="The Broad Institute Genome Sequencing Center for Infectious Disease"/>
            <person name="Wu L."/>
            <person name="Ma J."/>
        </authorList>
    </citation>
    <scope>NUCLEOTIDE SEQUENCE [LARGE SCALE GENOMIC DNA]</scope>
    <source>
        <strain evidence="2 3">JCM 13316</strain>
    </source>
</reference>
<name>A0ABN2P759_9MICC</name>
<feature type="compositionally biased region" description="Basic and acidic residues" evidence="1">
    <location>
        <begin position="112"/>
        <end position="130"/>
    </location>
</feature>
<dbReference type="NCBIfam" id="TIGR03544">
    <property type="entry name" value="DivI1A_domain"/>
    <property type="match status" value="1"/>
</dbReference>
<evidence type="ECO:0008006" key="4">
    <source>
        <dbReference type="Google" id="ProtNLM"/>
    </source>
</evidence>
<evidence type="ECO:0000256" key="1">
    <source>
        <dbReference type="SAM" id="MobiDB-lite"/>
    </source>
</evidence>
<dbReference type="RefSeq" id="WP_246167288.1">
    <property type="nucleotide sequence ID" value="NZ_BAAALV010000002.1"/>
</dbReference>
<protein>
    <recommendedName>
        <fullName evidence="4">DivIVA domain-containing protein</fullName>
    </recommendedName>
</protein>
<dbReference type="Proteomes" id="UP001500784">
    <property type="component" value="Unassembled WGS sequence"/>
</dbReference>
<sequence>MILLAFLAIAAVGAAAVFAAGRIGPRREGTGGAPQLRDAAAVPGEPDPRLPPVLLPDHPEAADIADLKFSVALRGYRMDEVDEVLARLARALLEKDAALAQLREPGAGTRPETGRHALAEPEEQSERQEP</sequence>
<accession>A0ABN2P759</accession>
<dbReference type="InterPro" id="IPR019933">
    <property type="entry name" value="DivIVA_domain"/>
</dbReference>
<organism evidence="2 3">
    <name type="scientific">Arthrobacter gandavensis</name>
    <dbReference type="NCBI Taxonomy" id="169960"/>
    <lineage>
        <taxon>Bacteria</taxon>
        <taxon>Bacillati</taxon>
        <taxon>Actinomycetota</taxon>
        <taxon>Actinomycetes</taxon>
        <taxon>Micrococcales</taxon>
        <taxon>Micrococcaceae</taxon>
        <taxon>Arthrobacter</taxon>
    </lineage>
</organism>
<proteinExistence type="predicted"/>
<gene>
    <name evidence="2" type="ORF">GCM10009688_17570</name>
</gene>
<feature type="region of interest" description="Disordered" evidence="1">
    <location>
        <begin position="26"/>
        <end position="53"/>
    </location>
</feature>
<evidence type="ECO:0000313" key="3">
    <source>
        <dbReference type="Proteomes" id="UP001500784"/>
    </source>
</evidence>
<dbReference type="EMBL" id="BAAALV010000002">
    <property type="protein sequence ID" value="GAA1913027.1"/>
    <property type="molecule type" value="Genomic_DNA"/>
</dbReference>
<comment type="caution">
    <text evidence="2">The sequence shown here is derived from an EMBL/GenBank/DDBJ whole genome shotgun (WGS) entry which is preliminary data.</text>
</comment>
<feature type="region of interest" description="Disordered" evidence="1">
    <location>
        <begin position="100"/>
        <end position="130"/>
    </location>
</feature>
<evidence type="ECO:0000313" key="2">
    <source>
        <dbReference type="EMBL" id="GAA1913027.1"/>
    </source>
</evidence>
<keyword evidence="3" id="KW-1185">Reference proteome</keyword>
<dbReference type="Gene3D" id="6.10.250.660">
    <property type="match status" value="1"/>
</dbReference>